<gene>
    <name evidence="1" type="ORF">B296_00028095</name>
</gene>
<proteinExistence type="predicted"/>
<dbReference type="EMBL" id="AMZH03003295">
    <property type="protein sequence ID" value="RRT72775.1"/>
    <property type="molecule type" value="Genomic_DNA"/>
</dbReference>
<protein>
    <submittedName>
        <fullName evidence="1">Uncharacterized protein</fullName>
    </submittedName>
</protein>
<dbReference type="AlphaFoldDB" id="A0A427A974"/>
<name>A0A427A974_ENSVE</name>
<accession>A0A427A974</accession>
<organism evidence="1 2">
    <name type="scientific">Ensete ventricosum</name>
    <name type="common">Abyssinian banana</name>
    <name type="synonym">Musa ensete</name>
    <dbReference type="NCBI Taxonomy" id="4639"/>
    <lineage>
        <taxon>Eukaryota</taxon>
        <taxon>Viridiplantae</taxon>
        <taxon>Streptophyta</taxon>
        <taxon>Embryophyta</taxon>
        <taxon>Tracheophyta</taxon>
        <taxon>Spermatophyta</taxon>
        <taxon>Magnoliopsida</taxon>
        <taxon>Liliopsida</taxon>
        <taxon>Zingiberales</taxon>
        <taxon>Musaceae</taxon>
        <taxon>Ensete</taxon>
    </lineage>
</organism>
<comment type="caution">
    <text evidence="1">The sequence shown here is derived from an EMBL/GenBank/DDBJ whole genome shotgun (WGS) entry which is preliminary data.</text>
</comment>
<evidence type="ECO:0000313" key="2">
    <source>
        <dbReference type="Proteomes" id="UP000287651"/>
    </source>
</evidence>
<dbReference type="Proteomes" id="UP000287651">
    <property type="component" value="Unassembled WGS sequence"/>
</dbReference>
<sequence>MAVLSRASCDVDGVGPRVYYCKTTTCNASILDRTSVGLPVLAVPRSAAITSQLENRKQLWRLATARPSHRCHRPEGFLLLSHCCPAHGSGSTTYVNSDEARKSKGVCSLMQQKRCEKEECNGKK</sequence>
<evidence type="ECO:0000313" key="1">
    <source>
        <dbReference type="EMBL" id="RRT72775.1"/>
    </source>
</evidence>
<reference evidence="1 2" key="1">
    <citation type="journal article" date="2014" name="Agronomy (Basel)">
        <title>A Draft Genome Sequence for Ensete ventricosum, the Drought-Tolerant Tree Against Hunger.</title>
        <authorList>
            <person name="Harrison J."/>
            <person name="Moore K.A."/>
            <person name="Paszkiewicz K."/>
            <person name="Jones T."/>
            <person name="Grant M."/>
            <person name="Ambacheew D."/>
            <person name="Muzemil S."/>
            <person name="Studholme D.J."/>
        </authorList>
    </citation>
    <scope>NUCLEOTIDE SEQUENCE [LARGE SCALE GENOMIC DNA]</scope>
</reference>